<comment type="caution">
    <text evidence="6">The sequence shown here is derived from an EMBL/GenBank/DDBJ whole genome shotgun (WGS) entry which is preliminary data.</text>
</comment>
<dbReference type="CDD" id="cd19481">
    <property type="entry name" value="RecA-like_protease"/>
    <property type="match status" value="1"/>
</dbReference>
<proteinExistence type="inferred from homology"/>
<dbReference type="Pfam" id="PF00004">
    <property type="entry name" value="AAA"/>
    <property type="match status" value="1"/>
</dbReference>
<dbReference type="InterPro" id="IPR027417">
    <property type="entry name" value="P-loop_NTPase"/>
</dbReference>
<comment type="similarity">
    <text evidence="1 4">Belongs to the AAA ATPase family.</text>
</comment>
<dbReference type="Proteomes" id="UP000824062">
    <property type="component" value="Unassembled WGS sequence"/>
</dbReference>
<evidence type="ECO:0000313" key="7">
    <source>
        <dbReference type="Proteomes" id="UP000824062"/>
    </source>
</evidence>
<reference evidence="6" key="2">
    <citation type="submission" date="2021-04" db="EMBL/GenBank/DDBJ databases">
        <authorList>
            <person name="Gilroy R."/>
        </authorList>
    </citation>
    <scope>NUCLEOTIDE SEQUENCE</scope>
    <source>
        <strain evidence="6">ChiHjej12B11-14209</strain>
    </source>
</reference>
<keyword evidence="2 4" id="KW-0547">Nucleotide-binding</keyword>
<dbReference type="Gene3D" id="3.40.50.300">
    <property type="entry name" value="P-loop containing nucleotide triphosphate hydrolases"/>
    <property type="match status" value="1"/>
</dbReference>
<dbReference type="GO" id="GO:0016887">
    <property type="term" value="F:ATP hydrolysis activity"/>
    <property type="evidence" value="ECO:0007669"/>
    <property type="project" value="InterPro"/>
</dbReference>
<dbReference type="PANTHER" id="PTHR23073">
    <property type="entry name" value="26S PROTEASOME REGULATORY SUBUNIT"/>
    <property type="match status" value="1"/>
</dbReference>
<feature type="domain" description="AAA+ ATPase" evidence="5">
    <location>
        <begin position="100"/>
        <end position="236"/>
    </location>
</feature>
<dbReference type="InterPro" id="IPR003593">
    <property type="entry name" value="AAA+_ATPase"/>
</dbReference>
<evidence type="ECO:0000256" key="4">
    <source>
        <dbReference type="RuleBase" id="RU003651"/>
    </source>
</evidence>
<evidence type="ECO:0000259" key="5">
    <source>
        <dbReference type="SMART" id="SM00382"/>
    </source>
</evidence>
<dbReference type="SUPFAM" id="SSF52540">
    <property type="entry name" value="P-loop containing nucleoside triphosphate hydrolases"/>
    <property type="match status" value="1"/>
</dbReference>
<gene>
    <name evidence="6" type="ORF">IAA19_07335</name>
</gene>
<dbReference type="AlphaFoldDB" id="A0A9D2F085"/>
<evidence type="ECO:0000256" key="3">
    <source>
        <dbReference type="ARBA" id="ARBA00022840"/>
    </source>
</evidence>
<dbReference type="InterPro" id="IPR003960">
    <property type="entry name" value="ATPase_AAA_CS"/>
</dbReference>
<dbReference type="InterPro" id="IPR050221">
    <property type="entry name" value="26S_Proteasome_ATPase"/>
</dbReference>
<dbReference type="PROSITE" id="PS00674">
    <property type="entry name" value="AAA"/>
    <property type="match status" value="1"/>
</dbReference>
<dbReference type="EMBL" id="DXBM01000062">
    <property type="protein sequence ID" value="HIZ46812.1"/>
    <property type="molecule type" value="Genomic_DNA"/>
</dbReference>
<organism evidence="6 7">
    <name type="scientific">Candidatus Olsenella pullistercoris</name>
    <dbReference type="NCBI Taxonomy" id="2838712"/>
    <lineage>
        <taxon>Bacteria</taxon>
        <taxon>Bacillati</taxon>
        <taxon>Actinomycetota</taxon>
        <taxon>Coriobacteriia</taxon>
        <taxon>Coriobacteriales</taxon>
        <taxon>Atopobiaceae</taxon>
        <taxon>Olsenella</taxon>
    </lineage>
</organism>
<evidence type="ECO:0000256" key="1">
    <source>
        <dbReference type="ARBA" id="ARBA00006914"/>
    </source>
</evidence>
<keyword evidence="3 4" id="KW-0067">ATP-binding</keyword>
<dbReference type="SMART" id="SM00382">
    <property type="entry name" value="AAA"/>
    <property type="match status" value="1"/>
</dbReference>
<evidence type="ECO:0000313" key="6">
    <source>
        <dbReference type="EMBL" id="HIZ46812.1"/>
    </source>
</evidence>
<reference evidence="6" key="1">
    <citation type="journal article" date="2021" name="PeerJ">
        <title>Extensive microbial diversity within the chicken gut microbiome revealed by metagenomics and culture.</title>
        <authorList>
            <person name="Gilroy R."/>
            <person name="Ravi A."/>
            <person name="Getino M."/>
            <person name="Pursley I."/>
            <person name="Horton D.L."/>
            <person name="Alikhan N.F."/>
            <person name="Baker D."/>
            <person name="Gharbi K."/>
            <person name="Hall N."/>
            <person name="Watson M."/>
            <person name="Adriaenssens E.M."/>
            <person name="Foster-Nyarko E."/>
            <person name="Jarju S."/>
            <person name="Secka A."/>
            <person name="Antonio M."/>
            <person name="Oren A."/>
            <person name="Chaudhuri R.R."/>
            <person name="La Ragione R."/>
            <person name="Hildebrand F."/>
            <person name="Pallen M.J."/>
        </authorList>
    </citation>
    <scope>NUCLEOTIDE SEQUENCE</scope>
    <source>
        <strain evidence="6">ChiHjej12B11-14209</strain>
    </source>
</reference>
<dbReference type="GO" id="GO:0005524">
    <property type="term" value="F:ATP binding"/>
    <property type="evidence" value="ECO:0007669"/>
    <property type="project" value="UniProtKB-KW"/>
</dbReference>
<evidence type="ECO:0000256" key="2">
    <source>
        <dbReference type="ARBA" id="ARBA00022741"/>
    </source>
</evidence>
<accession>A0A9D2F085</accession>
<name>A0A9D2F085_9ACTN</name>
<protein>
    <submittedName>
        <fullName evidence="6">ATP-binding protein</fullName>
    </submittedName>
</protein>
<sequence>MKKRNVINLIRYYSEHNDPAFRTEAYEIAREFDAAGDYQLAEYVMALLSDTNTFVPQSEGDSLGTDYLQKLPYTKTPLPLPKVIADDVKGIINAVGHNAGVNKFIFQGPPGTGKTETARQVSRVLCRETLVVNFSSVIDSKLGQTSKNIVALFEEINSLANQCGYLVLFDEIDALALDRTDSRDVREMGRATSTFLRELERLDSQIVVIATTNLFRRLDKAIVRRFDATIDFGRYTRNDLIEIAEKITSNLLTQFSYAGKNNRLLRKILLQTDEIPMPGDLTNMIRTSLAFSDPDDEFSYLRRLYRTMVSNPTEDIRELKSQGYTVREIEILTGIPKSTVSREMKES</sequence>
<dbReference type="InterPro" id="IPR003959">
    <property type="entry name" value="ATPase_AAA_core"/>
</dbReference>